<dbReference type="PROSITE" id="PS50089">
    <property type="entry name" value="ZF_RING_2"/>
    <property type="match status" value="1"/>
</dbReference>
<dbReference type="AlphaFoldDB" id="A0A0R3X368"/>
<feature type="region of interest" description="Disordered" evidence="5">
    <location>
        <begin position="1"/>
        <end position="28"/>
    </location>
</feature>
<dbReference type="PANTHER" id="PTHR46359">
    <property type="entry name" value="GEO07743P1"/>
    <property type="match status" value="1"/>
</dbReference>
<reference evidence="9" key="1">
    <citation type="submission" date="2017-02" db="UniProtKB">
        <authorList>
            <consortium name="WormBaseParasite"/>
        </authorList>
    </citation>
    <scope>IDENTIFICATION</scope>
</reference>
<dbReference type="EMBL" id="UYWX01020401">
    <property type="protein sequence ID" value="VDM32206.1"/>
    <property type="molecule type" value="Genomic_DNA"/>
</dbReference>
<accession>A0A0R3X368</accession>
<dbReference type="OrthoDB" id="9984778at2759"/>
<dbReference type="InterPro" id="IPR052804">
    <property type="entry name" value="UEC_component"/>
</dbReference>
<dbReference type="CDD" id="cd16468">
    <property type="entry name" value="RING-H2_RNF11"/>
    <property type="match status" value="1"/>
</dbReference>
<sequence length="204" mass="22282">MSKRLYRRSNSSEDGHRRSGHSTSSQPPAWYLENDPILHPAPGLSVPFSQLTEDQQVAIAMRMALISTLPAFIYAGDEKDRLPECVICMCDYEPGDELRKMPMCSHIFHRACIDDWLTRSLTCPSCQQEVPVPSSTNPTTPAAVTTAGAATATTSTGARYTTAGSAGRADEGGISQRSGPSNIDLRQEAQRIKERSKVRICLPD</sequence>
<evidence type="ECO:0000313" key="8">
    <source>
        <dbReference type="Proteomes" id="UP000274429"/>
    </source>
</evidence>
<dbReference type="InterPro" id="IPR042981">
    <property type="entry name" value="RNF11_RING-H2"/>
</dbReference>
<evidence type="ECO:0000256" key="4">
    <source>
        <dbReference type="PROSITE-ProRule" id="PRU00175"/>
    </source>
</evidence>
<organism evidence="9">
    <name type="scientific">Hydatigena taeniaeformis</name>
    <name type="common">Feline tapeworm</name>
    <name type="synonym">Taenia taeniaeformis</name>
    <dbReference type="NCBI Taxonomy" id="6205"/>
    <lineage>
        <taxon>Eukaryota</taxon>
        <taxon>Metazoa</taxon>
        <taxon>Spiralia</taxon>
        <taxon>Lophotrochozoa</taxon>
        <taxon>Platyhelminthes</taxon>
        <taxon>Cestoda</taxon>
        <taxon>Eucestoda</taxon>
        <taxon>Cyclophyllidea</taxon>
        <taxon>Taeniidae</taxon>
        <taxon>Hydatigera</taxon>
    </lineage>
</organism>
<evidence type="ECO:0000256" key="5">
    <source>
        <dbReference type="SAM" id="MobiDB-lite"/>
    </source>
</evidence>
<keyword evidence="2 4" id="KW-0863">Zinc-finger</keyword>
<dbReference type="GO" id="GO:0006511">
    <property type="term" value="P:ubiquitin-dependent protein catabolic process"/>
    <property type="evidence" value="ECO:0007669"/>
    <property type="project" value="TreeGrafter"/>
</dbReference>
<dbReference type="InterPro" id="IPR013083">
    <property type="entry name" value="Znf_RING/FYVE/PHD"/>
</dbReference>
<dbReference type="Proteomes" id="UP000274429">
    <property type="component" value="Unassembled WGS sequence"/>
</dbReference>
<dbReference type="GO" id="GO:0008270">
    <property type="term" value="F:zinc ion binding"/>
    <property type="evidence" value="ECO:0007669"/>
    <property type="project" value="UniProtKB-KW"/>
</dbReference>
<dbReference type="GO" id="GO:0000151">
    <property type="term" value="C:ubiquitin ligase complex"/>
    <property type="evidence" value="ECO:0007669"/>
    <property type="project" value="TreeGrafter"/>
</dbReference>
<evidence type="ECO:0000313" key="9">
    <source>
        <dbReference type="WBParaSite" id="TTAC_0000777101-mRNA-1"/>
    </source>
</evidence>
<dbReference type="Pfam" id="PF13639">
    <property type="entry name" value="zf-RING_2"/>
    <property type="match status" value="1"/>
</dbReference>
<feature type="domain" description="RING-type" evidence="6">
    <location>
        <begin position="85"/>
        <end position="127"/>
    </location>
</feature>
<evidence type="ECO:0000313" key="7">
    <source>
        <dbReference type="EMBL" id="VDM32206.1"/>
    </source>
</evidence>
<keyword evidence="8" id="KW-1185">Reference proteome</keyword>
<feature type="compositionally biased region" description="Low complexity" evidence="5">
    <location>
        <begin position="131"/>
        <end position="167"/>
    </location>
</feature>
<dbReference type="SMART" id="SM00184">
    <property type="entry name" value="RING"/>
    <property type="match status" value="1"/>
</dbReference>
<keyword evidence="1" id="KW-0479">Metal-binding</keyword>
<dbReference type="Gene3D" id="3.30.40.10">
    <property type="entry name" value="Zinc/RING finger domain, C3HC4 (zinc finger)"/>
    <property type="match status" value="1"/>
</dbReference>
<protein>
    <submittedName>
        <fullName evidence="9">RING-type domain-containing protein</fullName>
    </submittedName>
</protein>
<dbReference type="InterPro" id="IPR001841">
    <property type="entry name" value="Znf_RING"/>
</dbReference>
<evidence type="ECO:0000259" key="6">
    <source>
        <dbReference type="PROSITE" id="PS50089"/>
    </source>
</evidence>
<dbReference type="PANTHER" id="PTHR46359:SF2">
    <property type="entry name" value="GEO07743P1"/>
    <property type="match status" value="1"/>
</dbReference>
<evidence type="ECO:0000256" key="2">
    <source>
        <dbReference type="ARBA" id="ARBA00022771"/>
    </source>
</evidence>
<dbReference type="GO" id="GO:0061630">
    <property type="term" value="F:ubiquitin protein ligase activity"/>
    <property type="evidence" value="ECO:0007669"/>
    <property type="project" value="TreeGrafter"/>
</dbReference>
<evidence type="ECO:0000256" key="3">
    <source>
        <dbReference type="ARBA" id="ARBA00022833"/>
    </source>
</evidence>
<dbReference type="STRING" id="6205.A0A0R3X368"/>
<evidence type="ECO:0000256" key="1">
    <source>
        <dbReference type="ARBA" id="ARBA00022723"/>
    </source>
</evidence>
<keyword evidence="3" id="KW-0862">Zinc</keyword>
<proteinExistence type="predicted"/>
<name>A0A0R3X368_HYDTA</name>
<dbReference type="WBParaSite" id="TTAC_0000777101-mRNA-1">
    <property type="protein sequence ID" value="TTAC_0000777101-mRNA-1"/>
    <property type="gene ID" value="TTAC_0000777101"/>
</dbReference>
<feature type="region of interest" description="Disordered" evidence="5">
    <location>
        <begin position="130"/>
        <end position="189"/>
    </location>
</feature>
<dbReference type="SUPFAM" id="SSF57850">
    <property type="entry name" value="RING/U-box"/>
    <property type="match status" value="1"/>
</dbReference>
<reference evidence="7 8" key="2">
    <citation type="submission" date="2018-11" db="EMBL/GenBank/DDBJ databases">
        <authorList>
            <consortium name="Pathogen Informatics"/>
        </authorList>
    </citation>
    <scope>NUCLEOTIDE SEQUENCE [LARGE SCALE GENOMIC DNA]</scope>
</reference>
<gene>
    <name evidence="7" type="ORF">TTAC_LOCUS7756</name>
</gene>